<evidence type="ECO:0000256" key="8">
    <source>
        <dbReference type="ARBA" id="ARBA00022827"/>
    </source>
</evidence>
<dbReference type="Pfam" id="PF05199">
    <property type="entry name" value="GMC_oxred_C"/>
    <property type="match status" value="1"/>
</dbReference>
<evidence type="ECO:0000313" key="20">
    <source>
        <dbReference type="Proteomes" id="UP000308652"/>
    </source>
</evidence>
<keyword evidence="8 16" id="KW-0274">FAD</keyword>
<comment type="catalytic activity">
    <reaction evidence="13">
        <text>a pyranoside + acceptor = a pyranosid-3-ulose + reduced acceptor.</text>
        <dbReference type="EC" id="1.1.99.29"/>
    </reaction>
</comment>
<dbReference type="PROSITE" id="PS00624">
    <property type="entry name" value="GMC_OXRED_2"/>
    <property type="match status" value="1"/>
</dbReference>
<dbReference type="GO" id="GO:0050660">
    <property type="term" value="F:flavin adenine dinucleotide binding"/>
    <property type="evidence" value="ECO:0007669"/>
    <property type="project" value="InterPro"/>
</dbReference>
<evidence type="ECO:0000256" key="15">
    <source>
        <dbReference type="PIRSR" id="PIRSR000137-1"/>
    </source>
</evidence>
<feature type="domain" description="Glucose-methanol-choline oxidoreductase N-terminal" evidence="18">
    <location>
        <begin position="305"/>
        <end position="319"/>
    </location>
</feature>
<evidence type="ECO:0000256" key="14">
    <source>
        <dbReference type="ARBA" id="ARBA00034059"/>
    </source>
</evidence>
<comment type="catalytic activity">
    <reaction evidence="10">
        <text>pyranose + acceptor = pyranos-2-ulose + reduced acceptor.</text>
        <dbReference type="EC" id="1.1.99.29"/>
    </reaction>
</comment>
<dbReference type="STRING" id="68775.A0A5C3LWH2"/>
<dbReference type="PIRSF" id="PIRSF000137">
    <property type="entry name" value="Alcohol_oxidase"/>
    <property type="match status" value="1"/>
</dbReference>
<keyword evidence="17" id="KW-0732">Signal</keyword>
<dbReference type="AlphaFoldDB" id="A0A5C3LWH2"/>
<evidence type="ECO:0000256" key="11">
    <source>
        <dbReference type="ARBA" id="ARBA00034010"/>
    </source>
</evidence>
<dbReference type="Proteomes" id="UP000308652">
    <property type="component" value="Unassembled WGS sequence"/>
</dbReference>
<dbReference type="PANTHER" id="PTHR11552:SF147">
    <property type="entry name" value="CHOLINE DEHYDROGENASE, MITOCHONDRIAL"/>
    <property type="match status" value="1"/>
</dbReference>
<dbReference type="PROSITE" id="PS51257">
    <property type="entry name" value="PROKAR_LIPOPROTEIN"/>
    <property type="match status" value="1"/>
</dbReference>
<feature type="signal peptide" evidence="17">
    <location>
        <begin position="1"/>
        <end position="23"/>
    </location>
</feature>
<comment type="function">
    <text evidence="9">Catalyzes the single-oxidation or sequential double oxidation reaction of carbohydrates primarily at carbon-2 and/or carbon-3 with the concomitant reduction of the flavin. The enzyme exhibits a broad sugar substrate specificity, oxidizing different aldopyranoses to the corresponding C-1, C-2, C-3 or C-1,2, C-2,3 and C-3,4 (di)dehydro sugars with substrate-specific regioselectivity. Accepts only a narrow range of electron acceptors such as substituted benzoquinones and complexed metal ions and reacts extremely slowly with O(2) as acceptor. May play a role in the natural recycling of plant matter by oxidizing all major monosaccharides in lignocellulose and by reducing quinone compounds or reactive radical species generated during lignin depolymerization.</text>
</comment>
<reference evidence="19 20" key="1">
    <citation type="journal article" date="2019" name="Nat. Ecol. Evol.">
        <title>Megaphylogeny resolves global patterns of mushroom evolution.</title>
        <authorList>
            <person name="Varga T."/>
            <person name="Krizsan K."/>
            <person name="Foldi C."/>
            <person name="Dima B."/>
            <person name="Sanchez-Garcia M."/>
            <person name="Sanchez-Ramirez S."/>
            <person name="Szollosi G.J."/>
            <person name="Szarkandi J.G."/>
            <person name="Papp V."/>
            <person name="Albert L."/>
            <person name="Andreopoulos W."/>
            <person name="Angelini C."/>
            <person name="Antonin V."/>
            <person name="Barry K.W."/>
            <person name="Bougher N.L."/>
            <person name="Buchanan P."/>
            <person name="Buyck B."/>
            <person name="Bense V."/>
            <person name="Catcheside P."/>
            <person name="Chovatia M."/>
            <person name="Cooper J."/>
            <person name="Damon W."/>
            <person name="Desjardin D."/>
            <person name="Finy P."/>
            <person name="Geml J."/>
            <person name="Haridas S."/>
            <person name="Hughes K."/>
            <person name="Justo A."/>
            <person name="Karasinski D."/>
            <person name="Kautmanova I."/>
            <person name="Kiss B."/>
            <person name="Kocsube S."/>
            <person name="Kotiranta H."/>
            <person name="LaButti K.M."/>
            <person name="Lechner B.E."/>
            <person name="Liimatainen K."/>
            <person name="Lipzen A."/>
            <person name="Lukacs Z."/>
            <person name="Mihaltcheva S."/>
            <person name="Morgado L.N."/>
            <person name="Niskanen T."/>
            <person name="Noordeloos M.E."/>
            <person name="Ohm R.A."/>
            <person name="Ortiz-Santana B."/>
            <person name="Ovrebo C."/>
            <person name="Racz N."/>
            <person name="Riley R."/>
            <person name="Savchenko A."/>
            <person name="Shiryaev A."/>
            <person name="Soop K."/>
            <person name="Spirin V."/>
            <person name="Szebenyi C."/>
            <person name="Tomsovsky M."/>
            <person name="Tulloss R.E."/>
            <person name="Uehling J."/>
            <person name="Grigoriev I.V."/>
            <person name="Vagvolgyi C."/>
            <person name="Papp T."/>
            <person name="Martin F.M."/>
            <person name="Miettinen O."/>
            <person name="Hibbett D.S."/>
            <person name="Nagy L.G."/>
        </authorList>
    </citation>
    <scope>NUCLEOTIDE SEQUENCE [LARGE SCALE GENOMIC DNA]</scope>
    <source>
        <strain evidence="19 20">CBS 166.37</strain>
    </source>
</reference>
<evidence type="ECO:0000256" key="7">
    <source>
        <dbReference type="ARBA" id="ARBA00022630"/>
    </source>
</evidence>
<keyword evidence="6" id="KW-0964">Secreted</keyword>
<dbReference type="OrthoDB" id="269227at2759"/>
<dbReference type="SUPFAM" id="SSF51905">
    <property type="entry name" value="FAD/NAD(P)-binding domain"/>
    <property type="match status" value="1"/>
</dbReference>
<feature type="active site" description="Proton acceptor" evidence="15">
    <location>
        <position position="576"/>
    </location>
</feature>
<dbReference type="InterPro" id="IPR000172">
    <property type="entry name" value="GMC_OxRdtase_N"/>
</dbReference>
<dbReference type="Gene3D" id="3.50.50.60">
    <property type="entry name" value="FAD/NAD(P)-binding domain"/>
    <property type="match status" value="1"/>
</dbReference>
<dbReference type="InterPro" id="IPR007867">
    <property type="entry name" value="GMC_OxRtase_C"/>
</dbReference>
<keyword evidence="20" id="KW-1185">Reference proteome</keyword>
<comment type="subunit">
    <text evidence="4">Monomer.</text>
</comment>
<evidence type="ECO:0000256" key="1">
    <source>
        <dbReference type="ARBA" id="ARBA00001974"/>
    </source>
</evidence>
<comment type="subcellular location">
    <subcellularLocation>
        <location evidence="2">Secreted</location>
    </subcellularLocation>
</comment>
<dbReference type="PANTHER" id="PTHR11552">
    <property type="entry name" value="GLUCOSE-METHANOL-CHOLINE GMC OXIDOREDUCTASE"/>
    <property type="match status" value="1"/>
</dbReference>
<comment type="similarity">
    <text evidence="3">Belongs to the GMC oxidoreductase family.</text>
</comment>
<dbReference type="GO" id="GO:0033718">
    <property type="term" value="F:pyranose dehydrogenase (acceptor) activity"/>
    <property type="evidence" value="ECO:0007669"/>
    <property type="project" value="UniProtKB-EC"/>
</dbReference>
<name>A0A5C3LWH2_9AGAR</name>
<feature type="chain" id="PRO_5022713169" description="pyranose dehydrogenase (acceptor)" evidence="17">
    <location>
        <begin position="24"/>
        <end position="597"/>
    </location>
</feature>
<evidence type="ECO:0000256" key="9">
    <source>
        <dbReference type="ARBA" id="ARBA00024699"/>
    </source>
</evidence>
<evidence type="ECO:0000256" key="3">
    <source>
        <dbReference type="ARBA" id="ARBA00010790"/>
    </source>
</evidence>
<proteinExistence type="inferred from homology"/>
<evidence type="ECO:0000259" key="18">
    <source>
        <dbReference type="PROSITE" id="PS00624"/>
    </source>
</evidence>
<dbReference type="GO" id="GO:0005576">
    <property type="term" value="C:extracellular region"/>
    <property type="evidence" value="ECO:0007669"/>
    <property type="project" value="UniProtKB-SubCell"/>
</dbReference>
<feature type="binding site" evidence="16">
    <location>
        <position position="266"/>
    </location>
    <ligand>
        <name>FAD</name>
        <dbReference type="ChEBI" id="CHEBI:57692"/>
    </ligand>
</feature>
<dbReference type="EC" id="1.1.99.29" evidence="5"/>
<evidence type="ECO:0000256" key="6">
    <source>
        <dbReference type="ARBA" id="ARBA00022525"/>
    </source>
</evidence>
<comment type="cofactor">
    <cofactor evidence="1 16">
        <name>FAD</name>
        <dbReference type="ChEBI" id="CHEBI:57692"/>
    </cofactor>
</comment>
<protein>
    <recommendedName>
        <fullName evidence="5">pyranose dehydrogenase (acceptor)</fullName>
        <ecNumber evidence="5">1.1.99.29</ecNumber>
    </recommendedName>
</protein>
<dbReference type="Gene3D" id="3.30.560.10">
    <property type="entry name" value="Glucose Oxidase, domain 3"/>
    <property type="match status" value="1"/>
</dbReference>
<dbReference type="InterPro" id="IPR012132">
    <property type="entry name" value="GMC_OxRdtase"/>
</dbReference>
<evidence type="ECO:0000256" key="4">
    <source>
        <dbReference type="ARBA" id="ARBA00011245"/>
    </source>
</evidence>
<evidence type="ECO:0000256" key="2">
    <source>
        <dbReference type="ARBA" id="ARBA00004613"/>
    </source>
</evidence>
<evidence type="ECO:0000313" key="19">
    <source>
        <dbReference type="EMBL" id="TFK36268.1"/>
    </source>
</evidence>
<dbReference type="InterPro" id="IPR036188">
    <property type="entry name" value="FAD/NAD-bd_sf"/>
</dbReference>
<evidence type="ECO:0000256" key="12">
    <source>
        <dbReference type="ARBA" id="ARBA00034029"/>
    </source>
</evidence>
<organism evidence="19 20">
    <name type="scientific">Crucibulum laeve</name>
    <dbReference type="NCBI Taxonomy" id="68775"/>
    <lineage>
        <taxon>Eukaryota</taxon>
        <taxon>Fungi</taxon>
        <taxon>Dikarya</taxon>
        <taxon>Basidiomycota</taxon>
        <taxon>Agaricomycotina</taxon>
        <taxon>Agaricomycetes</taxon>
        <taxon>Agaricomycetidae</taxon>
        <taxon>Agaricales</taxon>
        <taxon>Agaricineae</taxon>
        <taxon>Nidulariaceae</taxon>
        <taxon>Crucibulum</taxon>
    </lineage>
</organism>
<accession>A0A5C3LWH2</accession>
<dbReference type="Pfam" id="PF00732">
    <property type="entry name" value="GMC_oxred_N"/>
    <property type="match status" value="1"/>
</dbReference>
<comment type="catalytic activity">
    <reaction evidence="12">
        <text>pyranose + acceptor = pyranos-3-ulose + reduced acceptor.</text>
        <dbReference type="EC" id="1.1.99.29"/>
    </reaction>
</comment>
<gene>
    <name evidence="19" type="ORF">BDQ12DRAFT_737118</name>
</gene>
<evidence type="ECO:0000256" key="13">
    <source>
        <dbReference type="ARBA" id="ARBA00034050"/>
    </source>
</evidence>
<dbReference type="SUPFAM" id="SSF54373">
    <property type="entry name" value="FAD-linked reductases, C-terminal domain"/>
    <property type="match status" value="1"/>
</dbReference>
<comment type="catalytic activity">
    <reaction evidence="14">
        <text>a pyranoside + acceptor = a pyranosid-3,4-diulose + reduced acceptor.</text>
        <dbReference type="EC" id="1.1.99.29"/>
    </reaction>
</comment>
<sequence length="597" mass="64546">MRTFAKQLLLSLSITLFWVGCSAAVYERFEDLPNGAPFDFIIIGGGTAGSVLANRLTENQRWRVLVIEAGPSNEGVLDSEVPFFYTALPGSKYDWNFTTIPQANLNGRSIVYPRGFILGGSSSINGLFYTRGSSSDFDRFARVTGDPGWSWKNMFPYFLKSEKWSPPADHHSTIGEFNPSLHSTHGMLPVSLPGFPESIDNRVIQTTKDLPIEFPYNVDMNSGSPLGVGWLVASIGNGTRSSAATAYLGPKFITRPNLHVVLNTNVQRVLRTNNNKIPEIRTAEILSGSKLVNLTARKELIISTGSIGTPHLLLRSGIGDETELKNIGIQPIIQSPSVGKNLSDHPFIALAWFVNATNGTNDDIRNNQTLQSTFLAQWNATRTGPMVDAAVNHVAWMRLPKNASIFERFSDPSSGKNSPHYEIAISNGGGFFVSAPTAHFVGAGISMVSPVSRGSVTLRSNNPVDAPLIDPAFLSSEFDIVTMRMAVTAAGQFFAGPSWKDYVLQPAGAFANATTDELLDNAIRNAVATTKHPVGTAAMSAKGSDFGVVDPDLKVKNIEALRIVDASIMPFVPAGHPQAAVYAIAERASDIIKNSYE</sequence>
<dbReference type="EMBL" id="ML213615">
    <property type="protein sequence ID" value="TFK36268.1"/>
    <property type="molecule type" value="Genomic_DNA"/>
</dbReference>
<evidence type="ECO:0000256" key="17">
    <source>
        <dbReference type="SAM" id="SignalP"/>
    </source>
</evidence>
<comment type="catalytic activity">
    <reaction evidence="11">
        <text>pyranose + acceptor = pyranos-2,3-diulose + reduced acceptor.</text>
        <dbReference type="EC" id="1.1.99.29"/>
    </reaction>
</comment>
<evidence type="ECO:0000256" key="10">
    <source>
        <dbReference type="ARBA" id="ARBA00033986"/>
    </source>
</evidence>
<feature type="binding site" evidence="16">
    <location>
        <begin position="577"/>
        <end position="578"/>
    </location>
    <ligand>
        <name>FAD</name>
        <dbReference type="ChEBI" id="CHEBI:57692"/>
    </ligand>
</feature>
<keyword evidence="7" id="KW-0285">Flavoprotein</keyword>
<feature type="active site" description="Proton donor" evidence="15">
    <location>
        <position position="532"/>
    </location>
</feature>
<evidence type="ECO:0000256" key="16">
    <source>
        <dbReference type="PIRSR" id="PIRSR000137-2"/>
    </source>
</evidence>
<evidence type="ECO:0000256" key="5">
    <source>
        <dbReference type="ARBA" id="ARBA00013177"/>
    </source>
</evidence>